<dbReference type="AlphaFoldDB" id="A0A918N1B8"/>
<dbReference type="InterPro" id="IPR007459">
    <property type="entry name" value="DNA_pol3_chi"/>
</dbReference>
<dbReference type="GO" id="GO:0003677">
    <property type="term" value="F:DNA binding"/>
    <property type="evidence" value="ECO:0007669"/>
    <property type="project" value="InterPro"/>
</dbReference>
<organism evidence="1 2">
    <name type="scientific">Alteromonas halophila</name>
    <dbReference type="NCBI Taxonomy" id="516698"/>
    <lineage>
        <taxon>Bacteria</taxon>
        <taxon>Pseudomonadati</taxon>
        <taxon>Pseudomonadota</taxon>
        <taxon>Gammaproteobacteria</taxon>
        <taxon>Alteromonadales</taxon>
        <taxon>Alteromonadaceae</taxon>
        <taxon>Alteromonas/Salinimonas group</taxon>
        <taxon>Alteromonas</taxon>
    </lineage>
</organism>
<dbReference type="GO" id="GO:0032298">
    <property type="term" value="P:positive regulation of DNA-templated DNA replication initiation"/>
    <property type="evidence" value="ECO:0007669"/>
    <property type="project" value="TreeGrafter"/>
</dbReference>
<dbReference type="RefSeq" id="WP_189407781.1">
    <property type="nucleotide sequence ID" value="NZ_BMXP01000009.1"/>
</dbReference>
<protein>
    <submittedName>
        <fullName evidence="1">DNA polymerase III subunit chi</fullName>
    </submittedName>
</protein>
<dbReference type="PANTHER" id="PTHR38767">
    <property type="entry name" value="DNA POLYMERASE III SUBUNIT CHI"/>
    <property type="match status" value="1"/>
</dbReference>
<gene>
    <name evidence="1" type="ORF">GCM10007391_29210</name>
</gene>
<dbReference type="EMBL" id="BMXP01000009">
    <property type="protein sequence ID" value="GGW93089.1"/>
    <property type="molecule type" value="Genomic_DNA"/>
</dbReference>
<keyword evidence="2" id="KW-1185">Reference proteome</keyword>
<evidence type="ECO:0000313" key="1">
    <source>
        <dbReference type="EMBL" id="GGW93089.1"/>
    </source>
</evidence>
<dbReference type="GO" id="GO:0003887">
    <property type="term" value="F:DNA-directed DNA polymerase activity"/>
    <property type="evidence" value="ECO:0007669"/>
    <property type="project" value="InterPro"/>
</dbReference>
<dbReference type="Gene3D" id="3.40.50.10110">
    <property type="entry name" value="DNA polymerase III subunit chi"/>
    <property type="match status" value="1"/>
</dbReference>
<name>A0A918N1B8_9ALTE</name>
<dbReference type="SUPFAM" id="SSF102400">
    <property type="entry name" value="DNA polymerase III chi subunit"/>
    <property type="match status" value="1"/>
</dbReference>
<dbReference type="GO" id="GO:0006260">
    <property type="term" value="P:DNA replication"/>
    <property type="evidence" value="ECO:0007669"/>
    <property type="project" value="InterPro"/>
</dbReference>
<proteinExistence type="predicted"/>
<sequence>MPNVVFYQLSEQERSATVRAASLIAEAYTNKQKVAVLCDNQQQAEEIDDLLWQLPSDRFVPHNMHGEGPPSGTPVEICWQPSQVGRRPVVVSLSQELVMSPQHHQHIIDFVPLEDDAKQQARVRYKKYQQAGCAMQFKSA</sequence>
<dbReference type="InterPro" id="IPR036768">
    <property type="entry name" value="PolIII_chi_sf"/>
</dbReference>
<evidence type="ECO:0000313" key="2">
    <source>
        <dbReference type="Proteomes" id="UP000631300"/>
    </source>
</evidence>
<dbReference type="PANTHER" id="PTHR38767:SF1">
    <property type="entry name" value="DNA POLYMERASE III SUBUNIT CHI"/>
    <property type="match status" value="1"/>
</dbReference>
<comment type="caution">
    <text evidence="1">The sequence shown here is derived from an EMBL/GenBank/DDBJ whole genome shotgun (WGS) entry which is preliminary data.</text>
</comment>
<reference evidence="1" key="2">
    <citation type="submission" date="2020-09" db="EMBL/GenBank/DDBJ databases">
        <authorList>
            <person name="Sun Q."/>
            <person name="Kim S."/>
        </authorList>
    </citation>
    <scope>NUCLEOTIDE SEQUENCE</scope>
    <source>
        <strain evidence="1">KCTC 22164</strain>
    </source>
</reference>
<accession>A0A918N1B8</accession>
<dbReference type="Proteomes" id="UP000631300">
    <property type="component" value="Unassembled WGS sequence"/>
</dbReference>
<reference evidence="1" key="1">
    <citation type="journal article" date="2014" name="Int. J. Syst. Evol. Microbiol.">
        <title>Complete genome sequence of Corynebacterium casei LMG S-19264T (=DSM 44701T), isolated from a smear-ripened cheese.</title>
        <authorList>
            <consortium name="US DOE Joint Genome Institute (JGI-PGF)"/>
            <person name="Walter F."/>
            <person name="Albersmeier A."/>
            <person name="Kalinowski J."/>
            <person name="Ruckert C."/>
        </authorList>
    </citation>
    <scope>NUCLEOTIDE SEQUENCE</scope>
    <source>
        <strain evidence="1">KCTC 22164</strain>
    </source>
</reference>
<dbReference type="Pfam" id="PF04364">
    <property type="entry name" value="DNA_pol3_chi"/>
    <property type="match status" value="1"/>
</dbReference>